<dbReference type="GeneID" id="25362138"/>
<dbReference type="EMBL" id="KL584749">
    <property type="protein sequence ID" value="KER00666.1"/>
    <property type="molecule type" value="Genomic_DNA"/>
</dbReference>
<keyword evidence="3" id="KW-1185">Reference proteome</keyword>
<proteinExistence type="predicted"/>
<name>A0A074YSL4_AURSE</name>
<feature type="chain" id="PRO_5001703624" description="Secreted protein" evidence="1">
    <location>
        <begin position="21"/>
        <end position="228"/>
    </location>
</feature>
<dbReference type="InParanoid" id="A0A074YSL4"/>
<dbReference type="Pfam" id="PF19535">
    <property type="entry name" value="DUF6060"/>
    <property type="match status" value="1"/>
</dbReference>
<evidence type="ECO:0000256" key="1">
    <source>
        <dbReference type="SAM" id="SignalP"/>
    </source>
</evidence>
<dbReference type="AlphaFoldDB" id="A0A074YSL4"/>
<evidence type="ECO:0000313" key="2">
    <source>
        <dbReference type="EMBL" id="KER00666.1"/>
    </source>
</evidence>
<protein>
    <recommendedName>
        <fullName evidence="4">Secreted protein</fullName>
    </recommendedName>
</protein>
<dbReference type="InterPro" id="IPR045702">
    <property type="entry name" value="DUF6060"/>
</dbReference>
<keyword evidence="1" id="KW-0732">Signal</keyword>
<accession>A0A074YSL4</accession>
<sequence length="228" mass="23311">MFSTSLAAIFALISVQQALAQSCSNYTSTNPHGGGIYTSTSSRTYVISQGVDCNSTQGCVVPWGGYLTEGRTVNVSDQSSWDSIFKTISSVVDIDFAESKTYQIAANGSTSTIPNGTAGYVGFTPFLLCTTGRLSGCGSSNLEDVTVMACTPKLLSSGMPDGTIGQVTTDAQSAAALTCNPSNTTQARNGNYTGGCSSTEDQTGAASSVSGASLLLLSSALLVTFMGL</sequence>
<evidence type="ECO:0008006" key="4">
    <source>
        <dbReference type="Google" id="ProtNLM"/>
    </source>
</evidence>
<dbReference type="Proteomes" id="UP000030641">
    <property type="component" value="Unassembled WGS sequence"/>
</dbReference>
<dbReference type="OrthoDB" id="3866623at2759"/>
<reference evidence="2 3" key="1">
    <citation type="journal article" date="2014" name="BMC Genomics">
        <title>Genome sequencing of four Aureobasidium pullulans varieties: biotechnological potential, stress tolerance, and description of new species.</title>
        <authorList>
            <person name="Gostin Ar C."/>
            <person name="Ohm R.A."/>
            <person name="Kogej T."/>
            <person name="Sonjak S."/>
            <person name="Turk M."/>
            <person name="Zajc J."/>
            <person name="Zalar P."/>
            <person name="Grube M."/>
            <person name="Sun H."/>
            <person name="Han J."/>
            <person name="Sharma A."/>
            <person name="Chiniquy J."/>
            <person name="Ngan C.Y."/>
            <person name="Lipzen A."/>
            <person name="Barry K."/>
            <person name="Grigoriev I.V."/>
            <person name="Gunde-Cimerman N."/>
        </authorList>
    </citation>
    <scope>NUCLEOTIDE SEQUENCE [LARGE SCALE GENOMIC DNA]</scope>
    <source>
        <strain evidence="2 3">EXF-2481</strain>
    </source>
</reference>
<dbReference type="HOGENOM" id="CLU_093898_0_0_1"/>
<evidence type="ECO:0000313" key="3">
    <source>
        <dbReference type="Proteomes" id="UP000030641"/>
    </source>
</evidence>
<organism evidence="2 3">
    <name type="scientific">Aureobasidium subglaciale (strain EXF-2481)</name>
    <name type="common">Aureobasidium pullulans var. subglaciale</name>
    <dbReference type="NCBI Taxonomy" id="1043005"/>
    <lineage>
        <taxon>Eukaryota</taxon>
        <taxon>Fungi</taxon>
        <taxon>Dikarya</taxon>
        <taxon>Ascomycota</taxon>
        <taxon>Pezizomycotina</taxon>
        <taxon>Dothideomycetes</taxon>
        <taxon>Dothideomycetidae</taxon>
        <taxon>Dothideales</taxon>
        <taxon>Saccotheciaceae</taxon>
        <taxon>Aureobasidium</taxon>
    </lineage>
</organism>
<gene>
    <name evidence="2" type="ORF">AUEXF2481DRAFT_151162</name>
</gene>
<feature type="signal peptide" evidence="1">
    <location>
        <begin position="1"/>
        <end position="20"/>
    </location>
</feature>
<dbReference type="RefSeq" id="XP_013349181.1">
    <property type="nucleotide sequence ID" value="XM_013493727.1"/>
</dbReference>